<reference evidence="5" key="1">
    <citation type="submission" date="2012-04" db="EMBL/GenBank/DDBJ databases">
        <title>The Genome Sequence of Loa loa.</title>
        <authorList>
            <consortium name="The Broad Institute Genome Sequencing Platform"/>
            <consortium name="Broad Institute Genome Sequencing Center for Infectious Disease"/>
            <person name="Nutman T.B."/>
            <person name="Fink D.L."/>
            <person name="Russ C."/>
            <person name="Young S."/>
            <person name="Zeng Q."/>
            <person name="Gargeya S."/>
            <person name="Alvarado L."/>
            <person name="Berlin A."/>
            <person name="Chapman S.B."/>
            <person name="Chen Z."/>
            <person name="Freedman E."/>
            <person name="Gellesch M."/>
            <person name="Goldberg J."/>
            <person name="Griggs A."/>
            <person name="Gujja S."/>
            <person name="Heilman E.R."/>
            <person name="Heiman D."/>
            <person name="Howarth C."/>
            <person name="Mehta T."/>
            <person name="Neiman D."/>
            <person name="Pearson M."/>
            <person name="Roberts A."/>
            <person name="Saif S."/>
            <person name="Shea T."/>
            <person name="Shenoy N."/>
            <person name="Sisk P."/>
            <person name="Stolte C."/>
            <person name="Sykes S."/>
            <person name="White J."/>
            <person name="Yandava C."/>
            <person name="Haas B."/>
            <person name="Henn M.R."/>
            <person name="Nusbaum C."/>
            <person name="Birren B."/>
        </authorList>
    </citation>
    <scope>NUCLEOTIDE SEQUENCE [LARGE SCALE GENOMIC DNA]</scope>
</reference>
<dbReference type="AlphaFoldDB" id="A0A1I7VKJ5"/>
<dbReference type="Gene3D" id="1.10.565.10">
    <property type="entry name" value="Retinoid X Receptor"/>
    <property type="match status" value="1"/>
</dbReference>
<evidence type="ECO:0000259" key="4">
    <source>
        <dbReference type="Pfam" id="PF00104"/>
    </source>
</evidence>
<evidence type="ECO:0000313" key="6">
    <source>
        <dbReference type="WBParaSite" id="EN70_3580"/>
    </source>
</evidence>
<dbReference type="Pfam" id="PF00104">
    <property type="entry name" value="Hormone_recep"/>
    <property type="match status" value="1"/>
</dbReference>
<evidence type="ECO:0000256" key="2">
    <source>
        <dbReference type="ARBA" id="ARBA00023163"/>
    </source>
</evidence>
<dbReference type="WBParaSite" id="EN70_3580">
    <property type="protein sequence ID" value="EN70_3580"/>
    <property type="gene ID" value="EN70_3580"/>
</dbReference>
<evidence type="ECO:0000256" key="3">
    <source>
        <dbReference type="ARBA" id="ARBA00023170"/>
    </source>
</evidence>
<feature type="domain" description="NR LBD" evidence="4">
    <location>
        <begin position="177"/>
        <end position="246"/>
    </location>
</feature>
<name>A0A1I7VKJ5_LOALO</name>
<keyword evidence="2" id="KW-0804">Transcription</keyword>
<protein>
    <submittedName>
        <fullName evidence="6">NR LBD domain-containing protein</fullName>
    </submittedName>
</protein>
<keyword evidence="1" id="KW-0805">Transcription regulation</keyword>
<evidence type="ECO:0000256" key="1">
    <source>
        <dbReference type="ARBA" id="ARBA00023015"/>
    </source>
</evidence>
<dbReference type="SUPFAM" id="SSF48508">
    <property type="entry name" value="Nuclear receptor ligand-binding domain"/>
    <property type="match status" value="1"/>
</dbReference>
<dbReference type="InterPro" id="IPR035500">
    <property type="entry name" value="NHR-like_dom_sf"/>
</dbReference>
<reference evidence="6" key="2">
    <citation type="submission" date="2016-11" db="UniProtKB">
        <authorList>
            <consortium name="WormBaseParasite"/>
        </authorList>
    </citation>
    <scope>IDENTIFICATION</scope>
</reference>
<dbReference type="STRING" id="7209.A0A1I7VKJ5"/>
<sequence length="276" mass="31888">MPKLRTIDLLRVIIDVIYLQPHVKCVKRAVYENPKKSEIEYHRLFATKSGLKRNKRFGGQLEQDVQTEFSSSPICLVSSSPLPTTDSLCNHMDSRNTSGNLCDDGNDGMLSIKCSGAAEYNHAMSSSQVLLHTNNNVLRRLVAEELKIGERRRILFCERPVGSILGRSQSCPYTTEEIFPLRFREFRKSIRTHILLVYEWLRSWPDYDSFTKFDQITFLRKCVLYHTILDPSYITLQIGYPSRFVMQNGGFLAVHENCKEGWEDEKEISSTTKQKH</sequence>
<dbReference type="InterPro" id="IPR000536">
    <property type="entry name" value="Nucl_hrmn_rcpt_lig-bd"/>
</dbReference>
<keyword evidence="5" id="KW-1185">Reference proteome</keyword>
<proteinExistence type="predicted"/>
<accession>A0A1I7VKJ5</accession>
<organism evidence="5 6">
    <name type="scientific">Loa loa</name>
    <name type="common">Eye worm</name>
    <name type="synonym">Filaria loa</name>
    <dbReference type="NCBI Taxonomy" id="7209"/>
    <lineage>
        <taxon>Eukaryota</taxon>
        <taxon>Metazoa</taxon>
        <taxon>Ecdysozoa</taxon>
        <taxon>Nematoda</taxon>
        <taxon>Chromadorea</taxon>
        <taxon>Rhabditida</taxon>
        <taxon>Spirurina</taxon>
        <taxon>Spiruromorpha</taxon>
        <taxon>Filarioidea</taxon>
        <taxon>Onchocercidae</taxon>
        <taxon>Loa</taxon>
    </lineage>
</organism>
<dbReference type="eggNOG" id="KOG3575">
    <property type="taxonomic scope" value="Eukaryota"/>
</dbReference>
<evidence type="ECO:0000313" key="5">
    <source>
        <dbReference type="Proteomes" id="UP000095285"/>
    </source>
</evidence>
<keyword evidence="3" id="KW-0675">Receptor</keyword>
<dbReference type="Proteomes" id="UP000095285">
    <property type="component" value="Unassembled WGS sequence"/>
</dbReference>